<evidence type="ECO:0008006" key="4">
    <source>
        <dbReference type="Google" id="ProtNLM"/>
    </source>
</evidence>
<sequence>MTWRRVLNWGVFAVLVVCAILVRNHQIDKVELQEPIDVRGAEGQRLIGRNIAATLTGITITDSVIGDYGDDHPEIYAAHNGWVLAIFSIDAQSTVSDDKTNTDLVIAENTYGTRYMGIVPELQLTPGIPNQGYAGTFEIPVSALQSRASFRVTGSGNPSRDSRLVFDVTLANAQRVPALIVKKRI</sequence>
<keyword evidence="1" id="KW-0812">Transmembrane</keyword>
<dbReference type="AlphaFoldDB" id="A0AB73LFY3"/>
<feature type="transmembrane region" description="Helical" evidence="1">
    <location>
        <begin position="6"/>
        <end position="22"/>
    </location>
</feature>
<dbReference type="Proteomes" id="UP000180113">
    <property type="component" value="Unassembled WGS sequence"/>
</dbReference>
<protein>
    <recommendedName>
        <fullName evidence="4">DUF4352 domain-containing protein</fullName>
    </recommendedName>
</protein>
<dbReference type="RefSeq" id="WP_070919540.1">
    <property type="nucleotide sequence ID" value="NZ_CP058976.1"/>
</dbReference>
<comment type="caution">
    <text evidence="2">The sequence shown here is derived from an EMBL/GenBank/DDBJ whole genome shotgun (WGS) entry which is preliminary data.</text>
</comment>
<reference evidence="2 3" key="1">
    <citation type="submission" date="2016-10" db="EMBL/GenBank/DDBJ databases">
        <title>Evaluation of Human, Animal and Environmental Mycobacterium chelonae Isolates by Core Genome Phylogenomic Analysis, Targeted Gene Comparison, and Anti-microbial Susceptibility Patterns: A Tale of Mistaken Identities.</title>
        <authorList>
            <person name="Fogelson S.B."/>
            <person name="Camus A.C."/>
            <person name="Lorenz W."/>
            <person name="Vasireddy R."/>
            <person name="Vasireddy S."/>
            <person name="Smith T."/>
            <person name="Brown-Elliott B.A."/>
            <person name="Wallace R.J.Jr."/>
            <person name="Hasan N.A."/>
            <person name="Reischl U."/>
            <person name="Sanchez S."/>
        </authorList>
    </citation>
    <scope>NUCLEOTIDE SEQUENCE [LARGE SCALE GENOMIC DNA]</scope>
    <source>
        <strain evidence="2 3">42895</strain>
    </source>
</reference>
<organism evidence="2 3">
    <name type="scientific">Mycobacteroides chelonae</name>
    <name type="common">Mycobacterium chelonae</name>
    <dbReference type="NCBI Taxonomy" id="1774"/>
    <lineage>
        <taxon>Bacteria</taxon>
        <taxon>Bacillati</taxon>
        <taxon>Actinomycetota</taxon>
        <taxon>Actinomycetes</taxon>
        <taxon>Mycobacteriales</taxon>
        <taxon>Mycobacteriaceae</taxon>
        <taxon>Mycobacteroides</taxon>
    </lineage>
</organism>
<proteinExistence type="predicted"/>
<accession>A0AB73LFY3</accession>
<keyword evidence="1" id="KW-1133">Transmembrane helix</keyword>
<evidence type="ECO:0000313" key="3">
    <source>
        <dbReference type="Proteomes" id="UP000180113"/>
    </source>
</evidence>
<gene>
    <name evidence="2" type="ORF">BKG62_11465</name>
</gene>
<name>A0AB73LFY3_MYCCH</name>
<keyword evidence="1" id="KW-0472">Membrane</keyword>
<dbReference type="EMBL" id="MLHW01000009">
    <property type="protein sequence ID" value="OHT51498.1"/>
    <property type="molecule type" value="Genomic_DNA"/>
</dbReference>
<evidence type="ECO:0000313" key="2">
    <source>
        <dbReference type="EMBL" id="OHT51498.1"/>
    </source>
</evidence>
<evidence type="ECO:0000256" key="1">
    <source>
        <dbReference type="SAM" id="Phobius"/>
    </source>
</evidence>